<proteinExistence type="predicted"/>
<reference evidence="1" key="1">
    <citation type="submission" date="2017-08" db="EMBL/GenBank/DDBJ databases">
        <authorList>
            <person name="Polle J.E."/>
            <person name="Barry K."/>
            <person name="Cushman J."/>
            <person name="Schmutz J."/>
            <person name="Tran D."/>
            <person name="Hathwaick L.T."/>
            <person name="Yim W.C."/>
            <person name="Jenkins J."/>
            <person name="Mckie-Krisberg Z.M."/>
            <person name="Prochnik S."/>
            <person name="Lindquist E."/>
            <person name="Dockter R.B."/>
            <person name="Adam C."/>
            <person name="Molina H."/>
            <person name="Bunkerborg J."/>
            <person name="Jin E."/>
            <person name="Buchheim M."/>
            <person name="Magnuson J."/>
        </authorList>
    </citation>
    <scope>NUCLEOTIDE SEQUENCE</scope>
    <source>
        <strain evidence="1">CCAP 19/18</strain>
    </source>
</reference>
<protein>
    <submittedName>
        <fullName evidence="1">Uncharacterized protein</fullName>
    </submittedName>
</protein>
<sequence>RPEFISSSKGEALRQSLYNNGEVKLAAKEIVGQGAFFWSASTNSVVDVASRPFRGDFFNAFSQFEELREAEVSVSNAGSSTVGLLWGPVCSITRLFPDQVLATVT</sequence>
<comment type="caution">
    <text evidence="1">The sequence shown here is derived from an EMBL/GenBank/DDBJ whole genome shotgun (WGS) entry which is preliminary data.</text>
</comment>
<evidence type="ECO:0000313" key="1">
    <source>
        <dbReference type="EMBL" id="KAF5825609.1"/>
    </source>
</evidence>
<accession>A0ABQ7FT24</accession>
<gene>
    <name evidence="1" type="ORF">DUNSADRAFT_8136</name>
</gene>
<dbReference type="Proteomes" id="UP000815325">
    <property type="component" value="Unassembled WGS sequence"/>
</dbReference>
<organism evidence="1 2">
    <name type="scientific">Dunaliella salina</name>
    <name type="common">Green alga</name>
    <name type="synonym">Protococcus salinus</name>
    <dbReference type="NCBI Taxonomy" id="3046"/>
    <lineage>
        <taxon>Eukaryota</taxon>
        <taxon>Viridiplantae</taxon>
        <taxon>Chlorophyta</taxon>
        <taxon>core chlorophytes</taxon>
        <taxon>Chlorophyceae</taxon>
        <taxon>CS clade</taxon>
        <taxon>Chlamydomonadales</taxon>
        <taxon>Dunaliellaceae</taxon>
        <taxon>Dunaliella</taxon>
    </lineage>
</organism>
<keyword evidence="2" id="KW-1185">Reference proteome</keyword>
<evidence type="ECO:0000313" key="2">
    <source>
        <dbReference type="Proteomes" id="UP000815325"/>
    </source>
</evidence>
<feature type="non-terminal residue" evidence="1">
    <location>
        <position position="1"/>
    </location>
</feature>
<dbReference type="EMBL" id="MU072391">
    <property type="protein sequence ID" value="KAF5825609.1"/>
    <property type="molecule type" value="Genomic_DNA"/>
</dbReference>
<name>A0ABQ7FT24_DUNSA</name>